<organism evidence="2 3">
    <name type="scientific">Pontibacter flavimaris</name>
    <dbReference type="NCBI Taxonomy" id="1797110"/>
    <lineage>
        <taxon>Bacteria</taxon>
        <taxon>Pseudomonadati</taxon>
        <taxon>Bacteroidota</taxon>
        <taxon>Cytophagia</taxon>
        <taxon>Cytophagales</taxon>
        <taxon>Hymenobacteraceae</taxon>
        <taxon>Pontibacter</taxon>
    </lineage>
</organism>
<proteinExistence type="predicted"/>
<dbReference type="Proteomes" id="UP000186551">
    <property type="component" value="Unassembled WGS sequence"/>
</dbReference>
<dbReference type="OrthoDB" id="853064at2"/>
<gene>
    <name evidence="2" type="ORF">A3841_12900</name>
</gene>
<evidence type="ECO:0000313" key="2">
    <source>
        <dbReference type="EMBL" id="OKL40745.1"/>
    </source>
</evidence>
<evidence type="ECO:0000313" key="3">
    <source>
        <dbReference type="Proteomes" id="UP000186551"/>
    </source>
</evidence>
<evidence type="ECO:0000256" key="1">
    <source>
        <dbReference type="SAM" id="SignalP"/>
    </source>
</evidence>
<feature type="signal peptide" evidence="1">
    <location>
        <begin position="1"/>
        <end position="34"/>
    </location>
</feature>
<keyword evidence="3" id="KW-1185">Reference proteome</keyword>
<name>A0A1Q5PES7_9BACT</name>
<dbReference type="EMBL" id="LVWA01000004">
    <property type="protein sequence ID" value="OKL40745.1"/>
    <property type="molecule type" value="Genomic_DNA"/>
</dbReference>
<accession>A0A1Q5PES7</accession>
<keyword evidence="1" id="KW-0732">Signal</keyword>
<comment type="caution">
    <text evidence="2">The sequence shown here is derived from an EMBL/GenBank/DDBJ whole genome shotgun (WGS) entry which is preliminary data.</text>
</comment>
<reference evidence="2 3" key="1">
    <citation type="submission" date="2016-03" db="EMBL/GenBank/DDBJ databases">
        <title>Genome sequence of Pontibacter sp. nov., of the family cytophagaceae, isolated from marine sediment of the Yellow Sea, China.</title>
        <authorList>
            <person name="Zhang G."/>
            <person name="Zhang R."/>
        </authorList>
    </citation>
    <scope>NUCLEOTIDE SEQUENCE [LARGE SCALE GENOMIC DNA]</scope>
    <source>
        <strain evidence="2 3">S10-8</strain>
    </source>
</reference>
<dbReference type="STRING" id="1797110.A3841_12900"/>
<protein>
    <submittedName>
        <fullName evidence="2">Uncharacterized protein</fullName>
    </submittedName>
</protein>
<sequence>MFISIKHNVPITIAQMKTNLLALLLLLSPFAVVAQQTSNPDSTENKFFVGIGVSNTPYPIMGELKHESFSAIMPIVNAHFGYRLNKRTAVQMGVGYGADEINGHGTGSLRDGVLGKFYKYQRIRGVVTPLTLKWTPFNPYKRLQVYANASLAPVFGHMKTRATETYDEDVVVLYDEKFYTFDLVATAGLTLNYRLSKRIDLYADGILFYKNFFFEPRSSSLYEGKSAGIGLNYNLSLRREK</sequence>
<feature type="chain" id="PRO_5012276369" evidence="1">
    <location>
        <begin position="35"/>
        <end position="241"/>
    </location>
</feature>
<dbReference type="AlphaFoldDB" id="A0A1Q5PES7"/>